<feature type="chain" id="PRO_5022085514" description="Peptidase S1 domain-containing protein" evidence="1">
    <location>
        <begin position="24"/>
        <end position="265"/>
    </location>
</feature>
<evidence type="ECO:0000313" key="3">
    <source>
        <dbReference type="Proteomes" id="UP000315369"/>
    </source>
</evidence>
<protein>
    <recommendedName>
        <fullName evidence="4">Peptidase S1 domain-containing protein</fullName>
    </recommendedName>
</protein>
<keyword evidence="1" id="KW-0732">Signal</keyword>
<dbReference type="InterPro" id="IPR018114">
    <property type="entry name" value="TRYPSIN_HIS"/>
</dbReference>
<dbReference type="GO" id="GO:0004252">
    <property type="term" value="F:serine-type endopeptidase activity"/>
    <property type="evidence" value="ECO:0007669"/>
    <property type="project" value="InterPro"/>
</dbReference>
<proteinExistence type="predicted"/>
<dbReference type="SUPFAM" id="SSF50494">
    <property type="entry name" value="Trypsin-like serine proteases"/>
    <property type="match status" value="1"/>
</dbReference>
<dbReference type="PROSITE" id="PS00134">
    <property type="entry name" value="TRYPSIN_HIS"/>
    <property type="match status" value="1"/>
</dbReference>
<evidence type="ECO:0000256" key="1">
    <source>
        <dbReference type="SAM" id="SignalP"/>
    </source>
</evidence>
<evidence type="ECO:0000313" key="2">
    <source>
        <dbReference type="EMBL" id="TQF12936.1"/>
    </source>
</evidence>
<name>A0A540WVB8_9BACT</name>
<comment type="caution">
    <text evidence="2">The sequence shown here is derived from an EMBL/GenBank/DDBJ whole genome shotgun (WGS) entry which is preliminary data.</text>
</comment>
<feature type="signal peptide" evidence="1">
    <location>
        <begin position="1"/>
        <end position="23"/>
    </location>
</feature>
<dbReference type="Gene3D" id="2.40.10.10">
    <property type="entry name" value="Trypsin-like serine proteases"/>
    <property type="match status" value="2"/>
</dbReference>
<dbReference type="EMBL" id="VIFM01000119">
    <property type="protein sequence ID" value="TQF12936.1"/>
    <property type="molecule type" value="Genomic_DNA"/>
</dbReference>
<sequence>MAVVLLSTLAVLSLVGGAGEAVAQTSPKLVANGMKIIFNPAYPEAFCTMGPVGTDSYGNRVGITAGHCLDGGDTYEGVLIPYGLAPIYDANDVAFGPIGYMRFIKPKALQPFLDYAILQFVEDVQLSAQGPHLKITGVLVIEGSRENLLGAAWFNNNELVTSAPSGTYYGRITNNSNGLYQCWAQHAAGDSGGPVIWHVPGSAYPSSSNNFQSEGPWAGITTRRSIAIPPYVYTSSANILKDLRLRDAASGFDGTVMGAGFQTTP</sequence>
<gene>
    <name evidence="2" type="ORF">FJV41_26560</name>
</gene>
<reference evidence="2 3" key="1">
    <citation type="submission" date="2019-06" db="EMBL/GenBank/DDBJ databases">
        <authorList>
            <person name="Livingstone P."/>
            <person name="Whitworth D."/>
        </authorList>
    </citation>
    <scope>NUCLEOTIDE SEQUENCE [LARGE SCALE GENOMIC DNA]</scope>
    <source>
        <strain evidence="2 3">AM401</strain>
    </source>
</reference>
<accession>A0A540WVB8</accession>
<dbReference type="GO" id="GO:0006508">
    <property type="term" value="P:proteolysis"/>
    <property type="evidence" value="ECO:0007669"/>
    <property type="project" value="InterPro"/>
</dbReference>
<dbReference type="Proteomes" id="UP000315369">
    <property type="component" value="Unassembled WGS sequence"/>
</dbReference>
<dbReference type="InterPro" id="IPR009003">
    <property type="entry name" value="Peptidase_S1_PA"/>
</dbReference>
<organism evidence="2 3">
    <name type="scientific">Myxococcus llanfairpwllgwyngyllgogerychwyrndrobwllllantysiliogogogochensis</name>
    <dbReference type="NCBI Taxonomy" id="2590453"/>
    <lineage>
        <taxon>Bacteria</taxon>
        <taxon>Pseudomonadati</taxon>
        <taxon>Myxococcota</taxon>
        <taxon>Myxococcia</taxon>
        <taxon>Myxococcales</taxon>
        <taxon>Cystobacterineae</taxon>
        <taxon>Myxococcaceae</taxon>
        <taxon>Myxococcus</taxon>
    </lineage>
</organism>
<keyword evidence="3" id="KW-1185">Reference proteome</keyword>
<dbReference type="InterPro" id="IPR043504">
    <property type="entry name" value="Peptidase_S1_PA_chymotrypsin"/>
</dbReference>
<dbReference type="OrthoDB" id="3698853at2"/>
<dbReference type="AlphaFoldDB" id="A0A540WVB8"/>
<evidence type="ECO:0008006" key="4">
    <source>
        <dbReference type="Google" id="ProtNLM"/>
    </source>
</evidence>